<feature type="compositionally biased region" description="Polar residues" evidence="1">
    <location>
        <begin position="49"/>
        <end position="66"/>
    </location>
</feature>
<dbReference type="Gene3D" id="3.40.710.10">
    <property type="entry name" value="DD-peptidase/beta-lactamase superfamily"/>
    <property type="match status" value="1"/>
</dbReference>
<dbReference type="Proteomes" id="UP001596496">
    <property type="component" value="Unassembled WGS sequence"/>
</dbReference>
<feature type="region of interest" description="Disordered" evidence="1">
    <location>
        <begin position="32"/>
        <end position="98"/>
    </location>
</feature>
<evidence type="ECO:0000256" key="1">
    <source>
        <dbReference type="SAM" id="MobiDB-lite"/>
    </source>
</evidence>
<dbReference type="PANTHER" id="PTHR30627">
    <property type="entry name" value="PEPTIDOGLYCAN D,D-TRANSPEPTIDASE"/>
    <property type="match status" value="1"/>
</dbReference>
<dbReference type="SUPFAM" id="SSF56601">
    <property type="entry name" value="beta-lactamase/transpeptidase-like"/>
    <property type="match status" value="1"/>
</dbReference>
<evidence type="ECO:0000259" key="4">
    <source>
        <dbReference type="Pfam" id="PF05223"/>
    </source>
</evidence>
<comment type="caution">
    <text evidence="5">The sequence shown here is derived from an EMBL/GenBank/DDBJ whole genome shotgun (WGS) entry which is preliminary data.</text>
</comment>
<dbReference type="InterPro" id="IPR001460">
    <property type="entry name" value="PCN-bd_Tpept"/>
</dbReference>
<evidence type="ECO:0000313" key="6">
    <source>
        <dbReference type="Proteomes" id="UP001596496"/>
    </source>
</evidence>
<sequence>MRTRWPLVMVGAVVLIVVFGVVAMMLTAPDSLEASRNSGRRSPLPTHSAGLTPSTSEPAPENSATSVPEVPDPLVTAAPSDPPVVPASSAPAPPVSQEGPDAVAARYFAAWQAGDFAAMAGLVADPPADFADRHRRFSADLHIASLALTPGTPRLQGTDAAEVPFQGTRQVTGLGRWDFASVLRLARRDGAWRVAWGPETLHPALKDGGALRLKETKVARPAALTREGRPFPADSRAGDYFPGLGATTVRLAIEEVPSGKVLLATPDAASQATRTTISEPVQKAAARALDGVGRPAAIVALDARSGQVRAVADTLGGKRAFNGLYPPGSSFKVVTAAALLRSGLAPDAQVACPGTYTIPNARSFHNDGGADRGTVTLTMAFAFSCNTTFVRQAYERLRDDRLRAEAADRFGFREKPGLSTCRIRPYTALDDLGADAIGQNSVQGSPLCMAEVAAAVASGTWKPAVMTDSPPAGSPAPVPLDPGIAAGLRTMMSAVVTQGTAARAGLPAGTFGKTGTAEVQGASSHAWFIGYRDSLAFAVFVQNGGSGGATAAPIAAKFLKAL</sequence>
<accession>A0ABW2PD11</accession>
<feature type="domain" description="NTF2-like N-terminal transpeptidase" evidence="4">
    <location>
        <begin position="100"/>
        <end position="208"/>
    </location>
</feature>
<keyword evidence="2" id="KW-1133">Transmembrane helix</keyword>
<name>A0ABW2PD11_9ACTN</name>
<evidence type="ECO:0000256" key="2">
    <source>
        <dbReference type="SAM" id="Phobius"/>
    </source>
</evidence>
<dbReference type="RefSeq" id="WP_380830553.1">
    <property type="nucleotide sequence ID" value="NZ_JBHTCG010000031.1"/>
</dbReference>
<dbReference type="PANTHER" id="PTHR30627:SF24">
    <property type="entry name" value="PENICILLIN-BINDING PROTEIN 4B"/>
    <property type="match status" value="1"/>
</dbReference>
<organism evidence="5 6">
    <name type="scientific">Sphaerisporangium rhizosphaerae</name>
    <dbReference type="NCBI Taxonomy" id="2269375"/>
    <lineage>
        <taxon>Bacteria</taxon>
        <taxon>Bacillati</taxon>
        <taxon>Actinomycetota</taxon>
        <taxon>Actinomycetes</taxon>
        <taxon>Streptosporangiales</taxon>
        <taxon>Streptosporangiaceae</taxon>
        <taxon>Sphaerisporangium</taxon>
    </lineage>
</organism>
<dbReference type="Gene3D" id="3.10.450.100">
    <property type="entry name" value="NTF2-like, domain 1"/>
    <property type="match status" value="1"/>
</dbReference>
<dbReference type="Pfam" id="PF00905">
    <property type="entry name" value="Transpeptidase"/>
    <property type="match status" value="1"/>
</dbReference>
<proteinExistence type="predicted"/>
<evidence type="ECO:0000313" key="5">
    <source>
        <dbReference type="EMBL" id="MFC7386834.1"/>
    </source>
</evidence>
<feature type="domain" description="Penicillin-binding protein transpeptidase" evidence="3">
    <location>
        <begin position="297"/>
        <end position="559"/>
    </location>
</feature>
<gene>
    <name evidence="5" type="ORF">ACFQSB_31810</name>
</gene>
<dbReference type="SUPFAM" id="SSF54427">
    <property type="entry name" value="NTF2-like"/>
    <property type="match status" value="1"/>
</dbReference>
<protein>
    <submittedName>
        <fullName evidence="5">Penicillin-binding transpeptidase domain-containing protein</fullName>
    </submittedName>
</protein>
<dbReference type="InterPro" id="IPR007887">
    <property type="entry name" value="MecA_N"/>
</dbReference>
<evidence type="ECO:0000259" key="3">
    <source>
        <dbReference type="Pfam" id="PF00905"/>
    </source>
</evidence>
<reference evidence="6" key="1">
    <citation type="journal article" date="2019" name="Int. J. Syst. Evol. Microbiol.">
        <title>The Global Catalogue of Microorganisms (GCM) 10K type strain sequencing project: providing services to taxonomists for standard genome sequencing and annotation.</title>
        <authorList>
            <consortium name="The Broad Institute Genomics Platform"/>
            <consortium name="The Broad Institute Genome Sequencing Center for Infectious Disease"/>
            <person name="Wu L."/>
            <person name="Ma J."/>
        </authorList>
    </citation>
    <scope>NUCLEOTIDE SEQUENCE [LARGE SCALE GENOMIC DNA]</scope>
    <source>
        <strain evidence="6">CECT 7649</strain>
    </source>
</reference>
<keyword evidence="2" id="KW-0472">Membrane</keyword>
<dbReference type="InterPro" id="IPR032710">
    <property type="entry name" value="NTF2-like_dom_sf"/>
</dbReference>
<dbReference type="EMBL" id="JBHTCG010000031">
    <property type="protein sequence ID" value="MFC7386834.1"/>
    <property type="molecule type" value="Genomic_DNA"/>
</dbReference>
<keyword evidence="6" id="KW-1185">Reference proteome</keyword>
<dbReference type="Pfam" id="PF05223">
    <property type="entry name" value="MecA_N"/>
    <property type="match status" value="1"/>
</dbReference>
<keyword evidence="2" id="KW-0812">Transmembrane</keyword>
<dbReference type="InterPro" id="IPR012338">
    <property type="entry name" value="Beta-lactam/transpept-like"/>
</dbReference>
<dbReference type="InterPro" id="IPR050515">
    <property type="entry name" value="Beta-lactam/transpept"/>
</dbReference>
<feature type="transmembrane region" description="Helical" evidence="2">
    <location>
        <begin position="7"/>
        <end position="28"/>
    </location>
</feature>